<name>B6IL59_CAEBR</name>
<dbReference type="InParanoid" id="B6IL59"/>
<proteinExistence type="predicted"/>
<protein>
    <submittedName>
        <fullName evidence="2">Protein CBG27149</fullName>
    </submittedName>
</protein>
<dbReference type="CTD" id="68918607"/>
<dbReference type="Proteomes" id="UP000008549">
    <property type="component" value="Unassembled WGS sequence"/>
</dbReference>
<dbReference type="KEGG" id="cbr:CBG_27149"/>
<dbReference type="AlphaFoldDB" id="B6IL59"/>
<gene>
    <name evidence="2" type="ORF">CBG27149</name>
    <name evidence="2" type="ORF">CBG_27149</name>
</gene>
<organism evidence="2 3">
    <name type="scientific">Caenorhabditis briggsae</name>
    <dbReference type="NCBI Taxonomy" id="6238"/>
    <lineage>
        <taxon>Eukaryota</taxon>
        <taxon>Metazoa</taxon>
        <taxon>Ecdysozoa</taxon>
        <taxon>Nematoda</taxon>
        <taxon>Chromadorea</taxon>
        <taxon>Rhabditida</taxon>
        <taxon>Rhabditina</taxon>
        <taxon>Rhabditomorpha</taxon>
        <taxon>Rhabditoidea</taxon>
        <taxon>Rhabditidae</taxon>
        <taxon>Peloderinae</taxon>
        <taxon>Caenorhabditis</taxon>
    </lineage>
</organism>
<feature type="compositionally biased region" description="Basic and acidic residues" evidence="1">
    <location>
        <begin position="18"/>
        <end position="30"/>
    </location>
</feature>
<feature type="region of interest" description="Disordered" evidence="1">
    <location>
        <begin position="1"/>
        <end position="37"/>
    </location>
</feature>
<feature type="compositionally biased region" description="Polar residues" evidence="1">
    <location>
        <begin position="1"/>
        <end position="12"/>
    </location>
</feature>
<accession>B6IL59</accession>
<dbReference type="RefSeq" id="XP_045100171.1">
    <property type="nucleotide sequence ID" value="XM_045237850.1"/>
</dbReference>
<dbReference type="EMBL" id="HE601047">
    <property type="protein sequence ID" value="CAS00612.1"/>
    <property type="molecule type" value="Genomic_DNA"/>
</dbReference>
<dbReference type="GeneID" id="68918607"/>
<sequence length="37" mass="4347">MKNECISNSKVNEMNVGNRDRVEERNEEVKSTTNDYI</sequence>
<evidence type="ECO:0000313" key="2">
    <source>
        <dbReference type="EMBL" id="CAS00612.1"/>
    </source>
</evidence>
<evidence type="ECO:0000256" key="1">
    <source>
        <dbReference type="SAM" id="MobiDB-lite"/>
    </source>
</evidence>
<dbReference type="HOGENOM" id="CLU_3351570_0_0_1"/>
<reference evidence="2 3" key="1">
    <citation type="journal article" date="2003" name="PLoS Biol.">
        <title>The genome sequence of Caenorhabditis briggsae: a platform for comparative genomics.</title>
        <authorList>
            <person name="Stein L.D."/>
            <person name="Bao Z."/>
            <person name="Blasiar D."/>
            <person name="Blumenthal T."/>
            <person name="Brent M.R."/>
            <person name="Chen N."/>
            <person name="Chinwalla A."/>
            <person name="Clarke L."/>
            <person name="Clee C."/>
            <person name="Coghlan A."/>
            <person name="Coulson A."/>
            <person name="D'Eustachio P."/>
            <person name="Fitch D.H."/>
            <person name="Fulton L.A."/>
            <person name="Fulton R.E."/>
            <person name="Griffiths-Jones S."/>
            <person name="Harris T.W."/>
            <person name="Hillier L.W."/>
            <person name="Kamath R."/>
            <person name="Kuwabara P.E."/>
            <person name="Mardis E.R."/>
            <person name="Marra M.A."/>
            <person name="Miner T.L."/>
            <person name="Minx P."/>
            <person name="Mullikin J.C."/>
            <person name="Plumb R.W."/>
            <person name="Rogers J."/>
            <person name="Schein J.E."/>
            <person name="Sohrmann M."/>
            <person name="Spieth J."/>
            <person name="Stajich J.E."/>
            <person name="Wei C."/>
            <person name="Willey D."/>
            <person name="Wilson R.K."/>
            <person name="Durbin R."/>
            <person name="Waterston R.H."/>
        </authorList>
    </citation>
    <scope>NUCLEOTIDE SEQUENCE [LARGE SCALE GENOMIC DNA]</scope>
    <source>
        <strain evidence="2 3">AF16</strain>
    </source>
</reference>
<keyword evidence="3" id="KW-1185">Reference proteome</keyword>
<reference evidence="2 3" key="2">
    <citation type="journal article" date="2011" name="PLoS Genet.">
        <title>Caenorhabditis briggsae recombinant inbred line genotypes reveal inter-strain incompatibility and the evolution of recombination.</title>
        <authorList>
            <person name="Ross J.A."/>
            <person name="Koboldt D.C."/>
            <person name="Staisch J.E."/>
            <person name="Chamberlin H.M."/>
            <person name="Gupta B.P."/>
            <person name="Miller R.D."/>
            <person name="Baird S.E."/>
            <person name="Haag E.S."/>
        </authorList>
    </citation>
    <scope>NUCLEOTIDE SEQUENCE [LARGE SCALE GENOMIC DNA]</scope>
    <source>
        <strain evidence="2 3">AF16</strain>
    </source>
</reference>
<evidence type="ECO:0000313" key="3">
    <source>
        <dbReference type="Proteomes" id="UP000008549"/>
    </source>
</evidence>